<gene>
    <name evidence="3" type="ORF">CK820_G0051009</name>
</gene>
<evidence type="ECO:0000256" key="1">
    <source>
        <dbReference type="SAM" id="Coils"/>
    </source>
</evidence>
<proteinExistence type="predicted"/>
<evidence type="ECO:0000313" key="3">
    <source>
        <dbReference type="EMBL" id="PNI17263.1"/>
    </source>
</evidence>
<feature type="region of interest" description="Disordered" evidence="2">
    <location>
        <begin position="1"/>
        <end position="21"/>
    </location>
</feature>
<evidence type="ECO:0000256" key="2">
    <source>
        <dbReference type="SAM" id="MobiDB-lite"/>
    </source>
</evidence>
<feature type="non-terminal residue" evidence="3">
    <location>
        <position position="1"/>
    </location>
</feature>
<organism evidence="3 4">
    <name type="scientific">Pan troglodytes</name>
    <name type="common">Chimpanzee</name>
    <dbReference type="NCBI Taxonomy" id="9598"/>
    <lineage>
        <taxon>Eukaryota</taxon>
        <taxon>Metazoa</taxon>
        <taxon>Chordata</taxon>
        <taxon>Craniata</taxon>
        <taxon>Vertebrata</taxon>
        <taxon>Euteleostomi</taxon>
        <taxon>Mammalia</taxon>
        <taxon>Eutheria</taxon>
        <taxon>Euarchontoglires</taxon>
        <taxon>Primates</taxon>
        <taxon>Haplorrhini</taxon>
        <taxon>Catarrhini</taxon>
        <taxon>Hominidae</taxon>
        <taxon>Pan</taxon>
    </lineage>
</organism>
<keyword evidence="1" id="KW-0175">Coiled coil</keyword>
<dbReference type="AlphaFoldDB" id="A0A2J8J3B5"/>
<feature type="compositionally biased region" description="Low complexity" evidence="2">
    <location>
        <begin position="11"/>
        <end position="21"/>
    </location>
</feature>
<protein>
    <submittedName>
        <fullName evidence="3">WNK2 isoform 14</fullName>
    </submittedName>
</protein>
<evidence type="ECO:0000313" key="4">
    <source>
        <dbReference type="Proteomes" id="UP000236370"/>
    </source>
</evidence>
<name>A0A2J8J3B5_PANTR</name>
<feature type="region of interest" description="Disordered" evidence="2">
    <location>
        <begin position="497"/>
        <end position="521"/>
    </location>
</feature>
<feature type="region of interest" description="Disordered" evidence="2">
    <location>
        <begin position="33"/>
        <end position="67"/>
    </location>
</feature>
<feature type="non-terminal residue" evidence="3">
    <location>
        <position position="647"/>
    </location>
</feature>
<feature type="compositionally biased region" description="Basic and acidic residues" evidence="2">
    <location>
        <begin position="205"/>
        <end position="214"/>
    </location>
</feature>
<feature type="region of interest" description="Disordered" evidence="2">
    <location>
        <begin position="552"/>
        <end position="579"/>
    </location>
</feature>
<feature type="coiled-coil region" evidence="1">
    <location>
        <begin position="417"/>
        <end position="448"/>
    </location>
</feature>
<feature type="compositionally biased region" description="Low complexity" evidence="2">
    <location>
        <begin position="162"/>
        <end position="174"/>
    </location>
</feature>
<feature type="compositionally biased region" description="Basic and acidic residues" evidence="2">
    <location>
        <begin position="106"/>
        <end position="116"/>
    </location>
</feature>
<dbReference type="Proteomes" id="UP000236370">
    <property type="component" value="Unassembled WGS sequence"/>
</dbReference>
<reference evidence="3 4" key="1">
    <citation type="submission" date="2017-12" db="EMBL/GenBank/DDBJ databases">
        <title>High-resolution comparative analysis of great ape genomes.</title>
        <authorList>
            <person name="Pollen A."/>
            <person name="Hastie A."/>
            <person name="Hormozdiari F."/>
            <person name="Dougherty M."/>
            <person name="Liu R."/>
            <person name="Chaisson M."/>
            <person name="Hoppe E."/>
            <person name="Hill C."/>
            <person name="Pang A."/>
            <person name="Hillier L."/>
            <person name="Baker C."/>
            <person name="Armstrong J."/>
            <person name="Shendure J."/>
            <person name="Paten B."/>
            <person name="Wilson R."/>
            <person name="Chao H."/>
            <person name="Schneider V."/>
            <person name="Ventura M."/>
            <person name="Kronenberg Z."/>
            <person name="Murali S."/>
            <person name="Gordon D."/>
            <person name="Cantsilieris S."/>
            <person name="Munson K."/>
            <person name="Nelson B."/>
            <person name="Raja A."/>
            <person name="Underwood J."/>
            <person name="Diekhans M."/>
            <person name="Fiddes I."/>
            <person name="Haussler D."/>
            <person name="Eichler E."/>
        </authorList>
    </citation>
    <scope>NUCLEOTIDE SEQUENCE [LARGE SCALE GENOMIC DNA]</scope>
    <source>
        <strain evidence="3">Yerkes chimp pedigree #C0471</strain>
    </source>
</reference>
<feature type="region of interest" description="Disordered" evidence="2">
    <location>
        <begin position="456"/>
        <end position="478"/>
    </location>
</feature>
<dbReference type="InterPro" id="IPR050588">
    <property type="entry name" value="WNK_Ser-Thr_kinase"/>
</dbReference>
<comment type="caution">
    <text evidence="3">The sequence shown here is derived from an EMBL/GenBank/DDBJ whole genome shotgun (WGS) entry which is preliminary data.</text>
</comment>
<feature type="compositionally biased region" description="Basic residues" evidence="2">
    <location>
        <begin position="467"/>
        <end position="478"/>
    </location>
</feature>
<accession>A0A2J8J3B5</accession>
<dbReference type="PANTHER" id="PTHR13902">
    <property type="entry name" value="SERINE/THREONINE-PROTEIN KINASE WNK WITH NO LYSINE -RELATED"/>
    <property type="match status" value="1"/>
</dbReference>
<feature type="compositionally biased region" description="Pro residues" evidence="2">
    <location>
        <begin position="37"/>
        <end position="50"/>
    </location>
</feature>
<feature type="region of interest" description="Disordered" evidence="2">
    <location>
        <begin position="106"/>
        <end position="351"/>
    </location>
</feature>
<sequence length="647" mass="67647">APEPSPHSGTPQPALGQPAPLLPAAVGAVSLATSQLPSPPLGPTVPPQPPSALESDGEGPPPRVGFVDSTIKSLDEKLRTLLYQEHVPTSSASAGTPVEVGDRDFTLEPLRGDQPRSEVCGGDLALPPVPKEVVSGRAQLPQPLMEKSELAPTRGAVMEQGTSSSMTESSPRSMLGYDRDGRQVASDSHVVPSVPQDVPAFVRPARVEPTDRDGGVAGESSAEPPPSDMGISTVGGQASHPQTLGARASGSPWKRPEQQDVSSPAKTVGRFSVVSTQDEWTLASPHSLRYSAPPDVYLDEAPSSPDVKLAVRRAQTASSIEVGVGEPVSSDSGDEGPRARPPVQKQASLPVSGSVAGDFVKKATAFLQRPSRAGSLGPETPSRVGMKVPTISVTSFHSQSSYISSDNDSELEDADIKKELQSLREKHLKEISELQSQQKQEIEALYRRLGKPLPPNVGFFHTAPPTGRRRKTSKNKLKAGKLLNPLVRQLKVVASSTGHLADSSRGPPAKDPAQASVGLTADSTGLSGKAVQTQQPCSVRASLSSDICSGLASDGGGARGQGSSTSSLAPGPEPGPQPALHVQAQVNNSNNKKGTFTDDLHKLVDEWTSKTVGAAQLKPTLNQLKQTQKLQDMEAQAGWAAPGEARA</sequence>
<dbReference type="EMBL" id="NBAG03000528">
    <property type="protein sequence ID" value="PNI17263.1"/>
    <property type="molecule type" value="Genomic_DNA"/>
</dbReference>